<dbReference type="SUPFAM" id="SSF47807">
    <property type="entry name" value="5' to 3' exonuclease, C-terminal subdomain"/>
    <property type="match status" value="1"/>
</dbReference>
<dbReference type="InterPro" id="IPR020046">
    <property type="entry name" value="5-3_exonucl_a-hlix_arch_N"/>
</dbReference>
<dbReference type="CDD" id="cd09898">
    <property type="entry name" value="H3TH_53EXO"/>
    <property type="match status" value="1"/>
</dbReference>
<evidence type="ECO:0000256" key="8">
    <source>
        <dbReference type="ARBA" id="ARBA00022763"/>
    </source>
</evidence>
<dbReference type="Pfam" id="PF01612">
    <property type="entry name" value="DNA_pol_A_exo1"/>
    <property type="match status" value="1"/>
</dbReference>
<protein>
    <recommendedName>
        <fullName evidence="3 15">DNA polymerase I</fullName>
        <ecNumber evidence="2 15">2.7.7.7</ecNumber>
    </recommendedName>
</protein>
<dbReference type="SMART" id="SM00474">
    <property type="entry name" value="35EXOc"/>
    <property type="match status" value="1"/>
</dbReference>
<dbReference type="Gene3D" id="3.30.70.370">
    <property type="match status" value="1"/>
</dbReference>
<keyword evidence="10 16" id="KW-0269">Exonuclease</keyword>
<name>A0ABX8Z2H6_9BACT</name>
<comment type="similarity">
    <text evidence="1 16">Belongs to the DNA polymerase type-A family.</text>
</comment>
<evidence type="ECO:0000259" key="20">
    <source>
        <dbReference type="SMART" id="SM00482"/>
    </source>
</evidence>
<dbReference type="InterPro" id="IPR036397">
    <property type="entry name" value="RNaseH_sf"/>
</dbReference>
<dbReference type="NCBIfam" id="TIGR00593">
    <property type="entry name" value="pola"/>
    <property type="match status" value="1"/>
</dbReference>
<dbReference type="PANTHER" id="PTHR10133">
    <property type="entry name" value="DNA POLYMERASE I"/>
    <property type="match status" value="1"/>
</dbReference>
<keyword evidence="8 16" id="KW-0227">DNA damage</keyword>
<accession>A0ABX8Z2H6</accession>
<keyword evidence="9 16" id="KW-0378">Hydrolase</keyword>
<keyword evidence="5 16" id="KW-0548">Nucleotidyltransferase</keyword>
<evidence type="ECO:0000256" key="1">
    <source>
        <dbReference type="ARBA" id="ARBA00007705"/>
    </source>
</evidence>
<dbReference type="SMART" id="SM00482">
    <property type="entry name" value="POLAc"/>
    <property type="match status" value="1"/>
</dbReference>
<evidence type="ECO:0000256" key="13">
    <source>
        <dbReference type="ARBA" id="ARBA00023204"/>
    </source>
</evidence>
<dbReference type="Pfam" id="PF02739">
    <property type="entry name" value="5_3_exonuc_N"/>
    <property type="match status" value="1"/>
</dbReference>
<dbReference type="SUPFAM" id="SSF56672">
    <property type="entry name" value="DNA/RNA polymerases"/>
    <property type="match status" value="1"/>
</dbReference>
<dbReference type="InterPro" id="IPR002562">
    <property type="entry name" value="3'-5'_exonuclease_dom"/>
</dbReference>
<dbReference type="NCBIfam" id="NF004397">
    <property type="entry name" value="PRK05755.1"/>
    <property type="match status" value="1"/>
</dbReference>
<feature type="domain" description="5'-3' exonuclease" evidence="19">
    <location>
        <begin position="2"/>
        <end position="260"/>
    </location>
</feature>
<evidence type="ECO:0000256" key="11">
    <source>
        <dbReference type="ARBA" id="ARBA00022932"/>
    </source>
</evidence>
<feature type="domain" description="3'-5' exonuclease" evidence="18">
    <location>
        <begin position="292"/>
        <end position="472"/>
    </location>
</feature>
<dbReference type="Pfam" id="PF00476">
    <property type="entry name" value="DNA_pol_A"/>
    <property type="match status" value="1"/>
</dbReference>
<dbReference type="InterPro" id="IPR036279">
    <property type="entry name" value="5-3_exonuclease_C_sf"/>
</dbReference>
<dbReference type="InterPro" id="IPR029060">
    <property type="entry name" value="PIN-like_dom_sf"/>
</dbReference>
<evidence type="ECO:0000256" key="17">
    <source>
        <dbReference type="SAM" id="Coils"/>
    </source>
</evidence>
<evidence type="ECO:0000256" key="4">
    <source>
        <dbReference type="ARBA" id="ARBA00022679"/>
    </source>
</evidence>
<dbReference type="CDD" id="cd09859">
    <property type="entry name" value="PIN_53EXO"/>
    <property type="match status" value="1"/>
</dbReference>
<dbReference type="InterPro" id="IPR001098">
    <property type="entry name" value="DNA-dir_DNA_pol_A_palm_dom"/>
</dbReference>
<evidence type="ECO:0000256" key="15">
    <source>
        <dbReference type="NCBIfam" id="TIGR00593"/>
    </source>
</evidence>
<evidence type="ECO:0000259" key="19">
    <source>
        <dbReference type="SMART" id="SM00475"/>
    </source>
</evidence>
<keyword evidence="4 16" id="KW-0808">Transferase</keyword>
<gene>
    <name evidence="16" type="primary">polA</name>
    <name evidence="21" type="ORF">RHAB15C_0000112</name>
</gene>
<dbReference type="Gene3D" id="3.40.50.1010">
    <property type="entry name" value="5'-nuclease"/>
    <property type="match status" value="1"/>
</dbReference>
<dbReference type="PANTHER" id="PTHR10133:SF27">
    <property type="entry name" value="DNA POLYMERASE NU"/>
    <property type="match status" value="1"/>
</dbReference>
<dbReference type="SMART" id="SM00475">
    <property type="entry name" value="53EXOc"/>
    <property type="match status" value="1"/>
</dbReference>
<reference evidence="21 22" key="1">
    <citation type="submission" date="2021-05" db="EMBL/GenBank/DDBJ databases">
        <title>Ecology and evolution of chlamydial symbionts of arthropods.</title>
        <authorList>
            <person name="Halter T."/>
            <person name="Sixt B.S."/>
            <person name="Toenshoff E.R."/>
            <person name="Koestlbacher S."/>
            <person name="Schulz F."/>
            <person name="Kostanjsek R."/>
            <person name="Collingro A."/>
            <person name="Hendrickx F."/>
            <person name="Horn M."/>
        </authorList>
    </citation>
    <scope>NUCLEOTIDE SEQUENCE [LARGE SCALE GENOMIC DNA]</scope>
    <source>
        <strain evidence="21 22">15C</strain>
    </source>
</reference>
<feature type="coiled-coil region" evidence="17">
    <location>
        <begin position="291"/>
        <end position="318"/>
    </location>
</feature>
<dbReference type="InterPro" id="IPR002298">
    <property type="entry name" value="DNA_polymerase_A"/>
</dbReference>
<evidence type="ECO:0000259" key="18">
    <source>
        <dbReference type="SMART" id="SM00474"/>
    </source>
</evidence>
<dbReference type="Gene3D" id="1.10.150.20">
    <property type="entry name" value="5' to 3' exonuclease, C-terminal subdomain"/>
    <property type="match status" value="2"/>
</dbReference>
<dbReference type="Gene3D" id="3.30.420.10">
    <property type="entry name" value="Ribonuclease H-like superfamily/Ribonuclease H"/>
    <property type="match status" value="1"/>
</dbReference>
<dbReference type="InterPro" id="IPR002421">
    <property type="entry name" value="5-3_exonuclease"/>
</dbReference>
<dbReference type="GO" id="GO:0003887">
    <property type="term" value="F:DNA-directed DNA polymerase activity"/>
    <property type="evidence" value="ECO:0007669"/>
    <property type="project" value="UniProtKB-EC"/>
</dbReference>
<evidence type="ECO:0000313" key="22">
    <source>
        <dbReference type="Proteomes" id="UP000822862"/>
    </source>
</evidence>
<evidence type="ECO:0000256" key="10">
    <source>
        <dbReference type="ARBA" id="ARBA00022839"/>
    </source>
</evidence>
<keyword evidence="7" id="KW-0540">Nuclease</keyword>
<keyword evidence="22" id="KW-1185">Reference proteome</keyword>
<feature type="domain" description="DNA-directed DNA polymerase family A palm" evidence="20">
    <location>
        <begin position="639"/>
        <end position="846"/>
    </location>
</feature>
<dbReference type="CDD" id="cd06139">
    <property type="entry name" value="DNA_polA_I_Ecoli_like_exo"/>
    <property type="match status" value="1"/>
</dbReference>
<dbReference type="SUPFAM" id="SSF88723">
    <property type="entry name" value="PIN domain-like"/>
    <property type="match status" value="1"/>
</dbReference>
<comment type="catalytic activity">
    <reaction evidence="14 16">
        <text>DNA(n) + a 2'-deoxyribonucleoside 5'-triphosphate = DNA(n+1) + diphosphate</text>
        <dbReference type="Rhea" id="RHEA:22508"/>
        <dbReference type="Rhea" id="RHEA-COMP:17339"/>
        <dbReference type="Rhea" id="RHEA-COMP:17340"/>
        <dbReference type="ChEBI" id="CHEBI:33019"/>
        <dbReference type="ChEBI" id="CHEBI:61560"/>
        <dbReference type="ChEBI" id="CHEBI:173112"/>
        <dbReference type="EC" id="2.7.7.7"/>
    </reaction>
</comment>
<dbReference type="InterPro" id="IPR018320">
    <property type="entry name" value="DNA_polymerase_1"/>
</dbReference>
<evidence type="ECO:0000256" key="14">
    <source>
        <dbReference type="ARBA" id="ARBA00049244"/>
    </source>
</evidence>
<proteinExistence type="inferred from homology"/>
<dbReference type="Proteomes" id="UP000822862">
    <property type="component" value="Chromosome"/>
</dbReference>
<dbReference type="EC" id="2.7.7.7" evidence="2 15"/>
<keyword evidence="6 16" id="KW-0235">DNA replication</keyword>
<comment type="function">
    <text evidence="16">In addition to polymerase activity, this DNA polymerase exhibits 3'-5' and 5'-3' exonuclease activity.</text>
</comment>
<organism evidence="21 22">
    <name type="scientific">Candidatus Rhabdochlamydia porcellionis</name>
    <dbReference type="NCBI Taxonomy" id="225148"/>
    <lineage>
        <taxon>Bacteria</taxon>
        <taxon>Pseudomonadati</taxon>
        <taxon>Chlamydiota</taxon>
        <taxon>Chlamydiia</taxon>
        <taxon>Parachlamydiales</taxon>
        <taxon>Candidatus Rhabdochlamydiaceae</taxon>
        <taxon>Candidatus Rhabdochlamydia</taxon>
    </lineage>
</organism>
<evidence type="ECO:0000256" key="2">
    <source>
        <dbReference type="ARBA" id="ARBA00012417"/>
    </source>
</evidence>
<dbReference type="SUPFAM" id="SSF53098">
    <property type="entry name" value="Ribonuclease H-like"/>
    <property type="match status" value="1"/>
</dbReference>
<dbReference type="InterPro" id="IPR008918">
    <property type="entry name" value="HhH2"/>
</dbReference>
<dbReference type="InterPro" id="IPR043502">
    <property type="entry name" value="DNA/RNA_pol_sf"/>
</dbReference>
<evidence type="ECO:0000313" key="21">
    <source>
        <dbReference type="EMBL" id="QZA58241.1"/>
    </source>
</evidence>
<dbReference type="CDD" id="cd08637">
    <property type="entry name" value="DNA_pol_A_pol_I_C"/>
    <property type="match status" value="1"/>
</dbReference>
<dbReference type="RefSeq" id="WP_194845939.1">
    <property type="nucleotide sequence ID" value="NZ_CP075585.1"/>
</dbReference>
<dbReference type="Pfam" id="PF01367">
    <property type="entry name" value="5_3_exonuc"/>
    <property type="match status" value="1"/>
</dbReference>
<evidence type="ECO:0000256" key="5">
    <source>
        <dbReference type="ARBA" id="ARBA00022695"/>
    </source>
</evidence>
<keyword evidence="17" id="KW-0175">Coiled coil</keyword>
<keyword evidence="12 16" id="KW-0238">DNA-binding</keyword>
<evidence type="ECO:0000256" key="6">
    <source>
        <dbReference type="ARBA" id="ARBA00022705"/>
    </source>
</evidence>
<keyword evidence="13 16" id="KW-0234">DNA repair</keyword>
<evidence type="ECO:0000256" key="3">
    <source>
        <dbReference type="ARBA" id="ARBA00020311"/>
    </source>
</evidence>
<sequence>MNKIYIIDAVNFLFRAYYAISPMTNLQGESTHALYGFIRSVYKLMKDFSPDYVICVFDGPDNKKSRTKIYSEYKSHRTSMPLDLVEQLQRALYFCEIAGIPFLSIEGIEADDTMGSIAKWAEKEGSEVFICSSDKDLCQLVSDKIHIIHLHKNNLLIDEQKVKDQYGIEPSKIVDFLAITGDTSDNIPGLEGFGPKTASLLLNQYGSLEEILANTNKIKGKKGKILTQQEEIALMSKQLATIDIHIDIPTQPSFFQLKNPDISKIKQFFQEMHFLSLLKELPLNTKTPQKNYSLVNDAESLERLLKKLEQETKIYIDTETTHLHPILAQLVGIGFAIQAGHAWYIPLNGFLSKEMVIKKIKPLLEKKEISFIGHNIKYDLHVLKNETISLQSIYFDTMLASYLLHPNTQRHNLDELSLQRLGREKIPIENLIGKGKKQTSMLDVPLDLIKDYCCEDVDCTLQLKEQLEPELREQGLFTLFTEIEIPLIFVLAEMERNGIYVNIKTLEKTSLALSSKILHLEEQIYELSGQKFNLNSPKQLSSVLFEKLQIKPPKKTITGYSTSIDVLDALKEEYPIVKKIIEYRTLEKLRSTYADSLPLQVNSMTKRIHCTFNQSTAATGRLSCQNPNLQNIPVRTEEGKKIRQAFEPQETDYSFLSADYSQIELRILAHLSEDPALIQAFNNQEDIHSYTASLVFGVPLLEITPTMRYQAKAVNFGILYGKQAFSLSQDLNISYKEAETFIATYFQRYQKVKDFIEFCEETARKTGKVVTITGRQRPIAEIHNKNPSIRAFAKRLAINTPLQGSAADLIKLAMIQVDNYLKQSFKKAKMILQVHDELLFEAPDHDALLLGKEVKRIMENVMSLKVPLVVDIAIGKNWSEC</sequence>
<dbReference type="InterPro" id="IPR012337">
    <property type="entry name" value="RNaseH-like_sf"/>
</dbReference>
<dbReference type="Gene3D" id="1.20.1060.10">
    <property type="entry name" value="Taq DNA Polymerase, Chain T, domain 4"/>
    <property type="match status" value="1"/>
</dbReference>
<evidence type="ECO:0000256" key="7">
    <source>
        <dbReference type="ARBA" id="ARBA00022722"/>
    </source>
</evidence>
<dbReference type="EMBL" id="CP075585">
    <property type="protein sequence ID" value="QZA58241.1"/>
    <property type="molecule type" value="Genomic_DNA"/>
</dbReference>
<evidence type="ECO:0000256" key="16">
    <source>
        <dbReference type="RuleBase" id="RU004460"/>
    </source>
</evidence>
<dbReference type="SMART" id="SM00279">
    <property type="entry name" value="HhH2"/>
    <property type="match status" value="1"/>
</dbReference>
<keyword evidence="11 16" id="KW-0239">DNA-directed DNA polymerase</keyword>
<dbReference type="InterPro" id="IPR020045">
    <property type="entry name" value="DNA_polI_H3TH"/>
</dbReference>
<dbReference type="PRINTS" id="PR00868">
    <property type="entry name" value="DNAPOLI"/>
</dbReference>
<evidence type="ECO:0000256" key="9">
    <source>
        <dbReference type="ARBA" id="ARBA00022801"/>
    </source>
</evidence>
<evidence type="ECO:0000256" key="12">
    <source>
        <dbReference type="ARBA" id="ARBA00023125"/>
    </source>
</evidence>